<dbReference type="GO" id="GO:0004065">
    <property type="term" value="F:arylsulfatase activity"/>
    <property type="evidence" value="ECO:0007669"/>
    <property type="project" value="TreeGrafter"/>
</dbReference>
<dbReference type="InterPro" id="IPR000917">
    <property type="entry name" value="Sulfatase_N"/>
</dbReference>
<evidence type="ECO:0000256" key="4">
    <source>
        <dbReference type="ARBA" id="ARBA00022837"/>
    </source>
</evidence>
<accession>A0A1T4YNF8</accession>
<dbReference type="STRING" id="48467.SAMN02745166_03765"/>
<feature type="domain" description="Sulfatase N-terminal" evidence="7">
    <location>
        <begin position="27"/>
        <end position="354"/>
    </location>
</feature>
<dbReference type="CDD" id="cd16143">
    <property type="entry name" value="ARS_like"/>
    <property type="match status" value="1"/>
</dbReference>
<dbReference type="RefSeq" id="WP_078814925.1">
    <property type="nucleotide sequence ID" value="NZ_FUYE01000014.1"/>
</dbReference>
<evidence type="ECO:0000259" key="7">
    <source>
        <dbReference type="Pfam" id="PF00884"/>
    </source>
</evidence>
<proteinExistence type="inferred from homology"/>
<feature type="chain" id="PRO_5012707564" evidence="6">
    <location>
        <begin position="20"/>
        <end position="484"/>
    </location>
</feature>
<dbReference type="InterPro" id="IPR017850">
    <property type="entry name" value="Alkaline_phosphatase_core_sf"/>
</dbReference>
<evidence type="ECO:0000313" key="9">
    <source>
        <dbReference type="Proteomes" id="UP000190774"/>
    </source>
</evidence>
<organism evidence="8 9">
    <name type="scientific">Prosthecobacter debontii</name>
    <dbReference type="NCBI Taxonomy" id="48467"/>
    <lineage>
        <taxon>Bacteria</taxon>
        <taxon>Pseudomonadati</taxon>
        <taxon>Verrucomicrobiota</taxon>
        <taxon>Verrucomicrobiia</taxon>
        <taxon>Verrucomicrobiales</taxon>
        <taxon>Verrucomicrobiaceae</taxon>
        <taxon>Prosthecobacter</taxon>
    </lineage>
</organism>
<evidence type="ECO:0000256" key="2">
    <source>
        <dbReference type="ARBA" id="ARBA00022723"/>
    </source>
</evidence>
<feature type="compositionally biased region" description="Basic and acidic residues" evidence="5">
    <location>
        <begin position="475"/>
        <end position="484"/>
    </location>
</feature>
<dbReference type="PROSITE" id="PS00149">
    <property type="entry name" value="SULFATASE_2"/>
    <property type="match status" value="1"/>
</dbReference>
<dbReference type="Gene3D" id="3.30.1120.10">
    <property type="match status" value="1"/>
</dbReference>
<keyword evidence="2" id="KW-0479">Metal-binding</keyword>
<dbReference type="InterPro" id="IPR050738">
    <property type="entry name" value="Sulfatase"/>
</dbReference>
<dbReference type="PANTHER" id="PTHR42693:SF53">
    <property type="entry name" value="ENDO-4-O-SULFATASE"/>
    <property type="match status" value="1"/>
</dbReference>
<dbReference type="OrthoDB" id="9770482at2"/>
<feature type="compositionally biased region" description="Polar residues" evidence="5">
    <location>
        <begin position="461"/>
        <end position="472"/>
    </location>
</feature>
<dbReference type="PANTHER" id="PTHR42693">
    <property type="entry name" value="ARYLSULFATASE FAMILY MEMBER"/>
    <property type="match status" value="1"/>
</dbReference>
<feature type="signal peptide" evidence="6">
    <location>
        <begin position="1"/>
        <end position="19"/>
    </location>
</feature>
<name>A0A1T4YNF8_9BACT</name>
<dbReference type="Pfam" id="PF00884">
    <property type="entry name" value="Sulfatase"/>
    <property type="match status" value="1"/>
</dbReference>
<dbReference type="PROSITE" id="PS00523">
    <property type="entry name" value="SULFATASE_1"/>
    <property type="match status" value="1"/>
</dbReference>
<evidence type="ECO:0000256" key="1">
    <source>
        <dbReference type="ARBA" id="ARBA00008779"/>
    </source>
</evidence>
<reference evidence="9" key="1">
    <citation type="submission" date="2017-02" db="EMBL/GenBank/DDBJ databases">
        <authorList>
            <person name="Varghese N."/>
            <person name="Submissions S."/>
        </authorList>
    </citation>
    <scope>NUCLEOTIDE SEQUENCE [LARGE SCALE GENOMIC DNA]</scope>
    <source>
        <strain evidence="9">ATCC 700200</strain>
    </source>
</reference>
<dbReference type="AlphaFoldDB" id="A0A1T4YNF8"/>
<keyword evidence="3" id="KW-0378">Hydrolase</keyword>
<dbReference type="Gene3D" id="3.40.720.10">
    <property type="entry name" value="Alkaline Phosphatase, subunit A"/>
    <property type="match status" value="1"/>
</dbReference>
<evidence type="ECO:0000313" key="8">
    <source>
        <dbReference type="EMBL" id="SKB03098.1"/>
    </source>
</evidence>
<sequence length="484" mass="52228">MKIITLLFIAALVSIEGHAVETGSPRPNIIFILADDLGYGDVQALNPERGKVATPHLDKLASQGMVFTDAHSGSSVCTPTRYGLLTGRYSWRTRLQKGVLDGGNDEPLISAERLTVGRFLQQHGYQTACIGKWHLGFQSEAAPRAAKSKQMGSGGLPLAAQIIGGPTTRGFDLFWGCSNARTMSSVIEGDHVAEILPPIEILPRLTQRAVEYLSAPPQQPFFLYLPLTSPHTPILPSPEWQGKSGVGAYGDFVMQTDACVGQILTALDTAHLAENTLVIFSSDNGCSPQAGTTELEKQGHYASANYRGYKSDIWDGGHRVPFLARWPGTITPGSQSQAVICLGDFMATVADLLKVELPAEAAPDSISFLPNLKDPSLPGRDALVHHSINGQFAVRQGRWKLDLCPGSGGWGHPTDKAAAKKAAPSVQLYDIESDPGEETNLVSQYPEKVTQLTRLLETYITQGRSTPGSPQANDVEVKRPWLSR</sequence>
<dbReference type="SUPFAM" id="SSF53649">
    <property type="entry name" value="Alkaline phosphatase-like"/>
    <property type="match status" value="1"/>
</dbReference>
<dbReference type="EMBL" id="FUYE01000014">
    <property type="protein sequence ID" value="SKB03098.1"/>
    <property type="molecule type" value="Genomic_DNA"/>
</dbReference>
<evidence type="ECO:0000256" key="6">
    <source>
        <dbReference type="SAM" id="SignalP"/>
    </source>
</evidence>
<dbReference type="GO" id="GO:0046872">
    <property type="term" value="F:metal ion binding"/>
    <property type="evidence" value="ECO:0007669"/>
    <property type="project" value="UniProtKB-KW"/>
</dbReference>
<keyword evidence="9" id="KW-1185">Reference proteome</keyword>
<protein>
    <submittedName>
        <fullName evidence="8">Arylsulfatase A</fullName>
    </submittedName>
</protein>
<keyword evidence="4" id="KW-0106">Calcium</keyword>
<gene>
    <name evidence="8" type="ORF">SAMN02745166_03765</name>
</gene>
<comment type="similarity">
    <text evidence="1">Belongs to the sulfatase family.</text>
</comment>
<feature type="region of interest" description="Disordered" evidence="5">
    <location>
        <begin position="461"/>
        <end position="484"/>
    </location>
</feature>
<evidence type="ECO:0000256" key="3">
    <source>
        <dbReference type="ARBA" id="ARBA00022801"/>
    </source>
</evidence>
<dbReference type="Proteomes" id="UP000190774">
    <property type="component" value="Unassembled WGS sequence"/>
</dbReference>
<keyword evidence="6" id="KW-0732">Signal</keyword>
<evidence type="ECO:0000256" key="5">
    <source>
        <dbReference type="SAM" id="MobiDB-lite"/>
    </source>
</evidence>
<dbReference type="InterPro" id="IPR024607">
    <property type="entry name" value="Sulfatase_CS"/>
</dbReference>